<keyword evidence="1" id="KW-1133">Transmembrane helix</keyword>
<reference evidence="3" key="1">
    <citation type="journal article" date="2014" name="Int. J. Syst. Evol. Microbiol.">
        <title>Complete genome sequence of Corynebacterium casei LMG S-19264T (=DSM 44701T), isolated from a smear-ripened cheese.</title>
        <authorList>
            <consortium name="US DOE Joint Genome Institute (JGI-PGF)"/>
            <person name="Walter F."/>
            <person name="Albersmeier A."/>
            <person name="Kalinowski J."/>
            <person name="Ruckert C."/>
        </authorList>
    </citation>
    <scope>NUCLEOTIDE SEQUENCE</scope>
    <source>
        <strain evidence="3">JCM 19831</strain>
    </source>
</reference>
<accession>A0A917UBW3</accession>
<evidence type="ECO:0000313" key="4">
    <source>
        <dbReference type="Proteomes" id="UP000642070"/>
    </source>
</evidence>
<evidence type="ECO:0000313" key="3">
    <source>
        <dbReference type="EMBL" id="GGM67090.1"/>
    </source>
</evidence>
<feature type="transmembrane region" description="Helical" evidence="1">
    <location>
        <begin position="16"/>
        <end position="38"/>
    </location>
</feature>
<dbReference type="Pfam" id="PF09851">
    <property type="entry name" value="SHOCT"/>
    <property type="match status" value="1"/>
</dbReference>
<gene>
    <name evidence="3" type="ORF">GCM10007977_080940</name>
</gene>
<dbReference type="EMBL" id="BMPI01000055">
    <property type="protein sequence ID" value="GGM67090.1"/>
    <property type="molecule type" value="Genomic_DNA"/>
</dbReference>
<feature type="domain" description="SHOCT" evidence="2">
    <location>
        <begin position="53"/>
        <end position="80"/>
    </location>
</feature>
<organism evidence="3 4">
    <name type="scientific">Dactylosporangium sucinum</name>
    <dbReference type="NCBI Taxonomy" id="1424081"/>
    <lineage>
        <taxon>Bacteria</taxon>
        <taxon>Bacillati</taxon>
        <taxon>Actinomycetota</taxon>
        <taxon>Actinomycetes</taxon>
        <taxon>Micromonosporales</taxon>
        <taxon>Micromonosporaceae</taxon>
        <taxon>Dactylosporangium</taxon>
    </lineage>
</organism>
<keyword evidence="1" id="KW-0472">Membrane</keyword>
<dbReference type="InterPro" id="IPR018649">
    <property type="entry name" value="SHOCT"/>
</dbReference>
<evidence type="ECO:0000256" key="1">
    <source>
        <dbReference type="SAM" id="Phobius"/>
    </source>
</evidence>
<dbReference type="Proteomes" id="UP000642070">
    <property type="component" value="Unassembled WGS sequence"/>
</dbReference>
<keyword evidence="4" id="KW-1185">Reference proteome</keyword>
<comment type="caution">
    <text evidence="3">The sequence shown here is derived from an EMBL/GenBank/DDBJ whole genome shotgun (WGS) entry which is preliminary data.</text>
</comment>
<sequence>MPGCGWYGGAGFGVGWMLMTLLWIGLVALIVWAVVRLVQDRGGRGPARHHGETPLEILDRRFARGDIDAEAYERTRQTLLEHSQPPR</sequence>
<evidence type="ECO:0000259" key="2">
    <source>
        <dbReference type="Pfam" id="PF09851"/>
    </source>
</evidence>
<protein>
    <recommendedName>
        <fullName evidence="2">SHOCT domain-containing protein</fullName>
    </recommendedName>
</protein>
<reference evidence="3" key="2">
    <citation type="submission" date="2020-09" db="EMBL/GenBank/DDBJ databases">
        <authorList>
            <person name="Sun Q."/>
            <person name="Ohkuma M."/>
        </authorList>
    </citation>
    <scope>NUCLEOTIDE SEQUENCE</scope>
    <source>
        <strain evidence="3">JCM 19831</strain>
    </source>
</reference>
<dbReference type="AlphaFoldDB" id="A0A917UBW3"/>
<name>A0A917UBW3_9ACTN</name>
<keyword evidence="1" id="KW-0812">Transmembrane</keyword>
<proteinExistence type="predicted"/>